<dbReference type="AlphaFoldDB" id="A0A1J5PEW9"/>
<sequence length="179" mass="19550">MRIGTHAAGSPGGQRLQFGPQGAVSVEQFGRPVTLQPLFQLGQVPRRPDVAQRYLVRPPEAFHALAVDGFGAGPALGGTQHDHRPARPYRHAAGTRFLLDAADFQHAGFHGGCHRLVHDFRIMAFDETGRPAITLEQVFQLIMGDPRQDGGIVDLVAVEVQDRQHGTVRDRVEELVGMP</sequence>
<gene>
    <name evidence="1" type="ORF">GALL_486270</name>
</gene>
<evidence type="ECO:0000313" key="1">
    <source>
        <dbReference type="EMBL" id="OIQ69770.1"/>
    </source>
</evidence>
<comment type="caution">
    <text evidence="1">The sequence shown here is derived from an EMBL/GenBank/DDBJ whole genome shotgun (WGS) entry which is preliminary data.</text>
</comment>
<organism evidence="1">
    <name type="scientific">mine drainage metagenome</name>
    <dbReference type="NCBI Taxonomy" id="410659"/>
    <lineage>
        <taxon>unclassified sequences</taxon>
        <taxon>metagenomes</taxon>
        <taxon>ecological metagenomes</taxon>
    </lineage>
</organism>
<protein>
    <submittedName>
        <fullName evidence="1">Uncharacterized protein</fullName>
    </submittedName>
</protein>
<dbReference type="EMBL" id="MLJW01004545">
    <property type="protein sequence ID" value="OIQ69770.1"/>
    <property type="molecule type" value="Genomic_DNA"/>
</dbReference>
<accession>A0A1J5PEW9</accession>
<proteinExistence type="predicted"/>
<reference evidence="1" key="1">
    <citation type="submission" date="2016-10" db="EMBL/GenBank/DDBJ databases">
        <title>Sequence of Gallionella enrichment culture.</title>
        <authorList>
            <person name="Poehlein A."/>
            <person name="Muehling M."/>
            <person name="Daniel R."/>
        </authorList>
    </citation>
    <scope>NUCLEOTIDE SEQUENCE</scope>
</reference>
<name>A0A1J5PEW9_9ZZZZ</name>